<feature type="domain" description="Pyruvate phosphate dikinase AMP/ATP-binding" evidence="16">
    <location>
        <begin position="58"/>
        <end position="289"/>
    </location>
</feature>
<evidence type="ECO:0000256" key="11">
    <source>
        <dbReference type="PIRNR" id="PIRNR000853"/>
    </source>
</evidence>
<dbReference type="PROSITE" id="PS00370">
    <property type="entry name" value="PEP_ENZYMES_PHOS_SITE"/>
    <property type="match status" value="1"/>
</dbReference>
<evidence type="ECO:0000259" key="17">
    <source>
        <dbReference type="Pfam" id="PF02896"/>
    </source>
</evidence>
<evidence type="ECO:0000313" key="19">
    <source>
        <dbReference type="Proteomes" id="UP000712713"/>
    </source>
</evidence>
<evidence type="ECO:0000256" key="2">
    <source>
        <dbReference type="ARBA" id="ARBA00007837"/>
    </source>
</evidence>
<dbReference type="EC" id="2.7.9.1" evidence="3 11"/>
<dbReference type="NCBIfam" id="TIGR01828">
    <property type="entry name" value="pyru_phos_dikin"/>
    <property type="match status" value="1"/>
</dbReference>
<dbReference type="Pfam" id="PF02896">
    <property type="entry name" value="PEP-utilizers_C"/>
    <property type="match status" value="1"/>
</dbReference>
<dbReference type="Gene3D" id="1.10.189.10">
    <property type="entry name" value="Pyruvate Phosphate Dikinase, domain 2"/>
    <property type="match status" value="1"/>
</dbReference>
<evidence type="ECO:0000256" key="9">
    <source>
        <dbReference type="ARBA" id="ARBA00022840"/>
    </source>
</evidence>
<dbReference type="NCBIfam" id="NF004531">
    <property type="entry name" value="PRK05878.1"/>
    <property type="match status" value="1"/>
</dbReference>
<feature type="binding site" evidence="14">
    <location>
        <position position="776"/>
    </location>
    <ligand>
        <name>Mg(2+)</name>
        <dbReference type="ChEBI" id="CHEBI:18420"/>
    </ligand>
</feature>
<feature type="domain" description="Pyruvate phosphate dikinase AMP/ATP-binding" evidence="16">
    <location>
        <begin position="299"/>
        <end position="353"/>
    </location>
</feature>
<dbReference type="SUPFAM" id="SSF56059">
    <property type="entry name" value="Glutathione synthetase ATP-binding domain-like"/>
    <property type="match status" value="1"/>
</dbReference>
<dbReference type="GO" id="GO:0046872">
    <property type="term" value="F:metal ion binding"/>
    <property type="evidence" value="ECO:0007669"/>
    <property type="project" value="UniProtKB-UniRule"/>
</dbReference>
<comment type="caution">
    <text evidence="18">The sequence shown here is derived from an EMBL/GenBank/DDBJ whole genome shotgun (WGS) entry which is preliminary data.</text>
</comment>
<dbReference type="AlphaFoldDB" id="A0A921JRF8"/>
<dbReference type="InterPro" id="IPR040442">
    <property type="entry name" value="Pyrv_kinase-like_dom_sf"/>
</dbReference>
<evidence type="ECO:0000256" key="8">
    <source>
        <dbReference type="ARBA" id="ARBA00022777"/>
    </source>
</evidence>
<evidence type="ECO:0000256" key="13">
    <source>
        <dbReference type="PIRSR" id="PIRSR000853-2"/>
    </source>
</evidence>
<dbReference type="PROSITE" id="PS00742">
    <property type="entry name" value="PEP_ENZYMES_2"/>
    <property type="match status" value="1"/>
</dbReference>
<dbReference type="InterPro" id="IPR013815">
    <property type="entry name" value="ATP_grasp_subdomain_1"/>
</dbReference>
<feature type="domain" description="PEP-utilising enzyme C-terminal" evidence="17">
    <location>
        <begin position="519"/>
        <end position="876"/>
    </location>
</feature>
<feature type="active site" description="Proton donor" evidence="12">
    <location>
        <position position="839"/>
    </location>
</feature>
<dbReference type="InterPro" id="IPR018274">
    <property type="entry name" value="PEP_util_AS"/>
</dbReference>
<evidence type="ECO:0000256" key="7">
    <source>
        <dbReference type="ARBA" id="ARBA00022741"/>
    </source>
</evidence>
<dbReference type="Gene3D" id="3.30.470.20">
    <property type="entry name" value="ATP-grasp fold, B domain"/>
    <property type="match status" value="1"/>
</dbReference>
<dbReference type="GO" id="GO:0005524">
    <property type="term" value="F:ATP binding"/>
    <property type="evidence" value="ECO:0007669"/>
    <property type="project" value="UniProtKB-UniRule"/>
</dbReference>
<name>A0A921JRF8_9ACTN</name>
<comment type="catalytic activity">
    <reaction evidence="11">
        <text>pyruvate + phosphate + ATP = phosphoenolpyruvate + AMP + diphosphate + H(+)</text>
        <dbReference type="Rhea" id="RHEA:10756"/>
        <dbReference type="ChEBI" id="CHEBI:15361"/>
        <dbReference type="ChEBI" id="CHEBI:15378"/>
        <dbReference type="ChEBI" id="CHEBI:30616"/>
        <dbReference type="ChEBI" id="CHEBI:33019"/>
        <dbReference type="ChEBI" id="CHEBI:43474"/>
        <dbReference type="ChEBI" id="CHEBI:58702"/>
        <dbReference type="ChEBI" id="CHEBI:456215"/>
        <dbReference type="EC" id="2.7.9.1"/>
    </reaction>
</comment>
<feature type="binding site" evidence="13">
    <location>
        <position position="776"/>
    </location>
    <ligand>
        <name>substrate</name>
    </ligand>
</feature>
<comment type="similarity">
    <text evidence="2 11">Belongs to the PEP-utilizing enzyme family.</text>
</comment>
<keyword evidence="6 14" id="KW-0479">Metal-binding</keyword>
<dbReference type="InterPro" id="IPR015813">
    <property type="entry name" value="Pyrv/PenolPyrv_kinase-like_dom"/>
</dbReference>
<reference evidence="18" key="1">
    <citation type="journal article" date="2021" name="PeerJ">
        <title>Extensive microbial diversity within the chicken gut microbiome revealed by metagenomics and culture.</title>
        <authorList>
            <person name="Gilroy R."/>
            <person name="Ravi A."/>
            <person name="Getino M."/>
            <person name="Pursley I."/>
            <person name="Horton D.L."/>
            <person name="Alikhan N.F."/>
            <person name="Baker D."/>
            <person name="Gharbi K."/>
            <person name="Hall N."/>
            <person name="Watson M."/>
            <person name="Adriaenssens E.M."/>
            <person name="Foster-Nyarko E."/>
            <person name="Jarju S."/>
            <person name="Secka A."/>
            <person name="Antonio M."/>
            <person name="Oren A."/>
            <person name="Chaudhuri R.R."/>
            <person name="La Ragione R."/>
            <person name="Hildebrand F."/>
            <person name="Pallen M.J."/>
        </authorList>
    </citation>
    <scope>NUCLEOTIDE SEQUENCE</scope>
    <source>
        <strain evidence="18">ChiGjej3B3-7470</strain>
    </source>
</reference>
<dbReference type="InterPro" id="IPR023151">
    <property type="entry name" value="PEP_util_CS"/>
</dbReference>
<feature type="binding site" evidence="14">
    <location>
        <position position="752"/>
    </location>
    <ligand>
        <name>Mg(2+)</name>
        <dbReference type="ChEBI" id="CHEBI:18420"/>
    </ligand>
</feature>
<evidence type="ECO:0000256" key="5">
    <source>
        <dbReference type="ARBA" id="ARBA00022679"/>
    </source>
</evidence>
<dbReference type="Pfam" id="PF01326">
    <property type="entry name" value="PPDK_N"/>
    <property type="match status" value="2"/>
</dbReference>
<dbReference type="Gene3D" id="3.50.30.10">
    <property type="entry name" value="Phosphohistidine domain"/>
    <property type="match status" value="1"/>
</dbReference>
<evidence type="ECO:0000256" key="1">
    <source>
        <dbReference type="ARBA" id="ARBA00001946"/>
    </source>
</evidence>
<evidence type="ECO:0000256" key="3">
    <source>
        <dbReference type="ARBA" id="ARBA00011994"/>
    </source>
</evidence>
<feature type="binding site" evidence="13">
    <location>
        <position position="774"/>
    </location>
    <ligand>
        <name>substrate</name>
    </ligand>
</feature>
<keyword evidence="18" id="KW-0670">Pyruvate</keyword>
<dbReference type="GO" id="GO:0050242">
    <property type="term" value="F:pyruvate, phosphate dikinase activity"/>
    <property type="evidence" value="ECO:0007669"/>
    <property type="project" value="UniProtKB-UniRule"/>
</dbReference>
<evidence type="ECO:0000256" key="14">
    <source>
        <dbReference type="PIRSR" id="PIRSR000853-3"/>
    </source>
</evidence>
<organism evidence="18 19">
    <name type="scientific">Tessaracoccus flavescens</name>
    <dbReference type="NCBI Taxonomy" id="399497"/>
    <lineage>
        <taxon>Bacteria</taxon>
        <taxon>Bacillati</taxon>
        <taxon>Actinomycetota</taxon>
        <taxon>Actinomycetes</taxon>
        <taxon>Propionibacteriales</taxon>
        <taxon>Propionibacteriaceae</taxon>
        <taxon>Tessaracoccus</taxon>
    </lineage>
</organism>
<dbReference type="SUPFAM" id="SSF52009">
    <property type="entry name" value="Phosphohistidine domain"/>
    <property type="match status" value="1"/>
</dbReference>
<dbReference type="Proteomes" id="UP000712713">
    <property type="component" value="Unassembled WGS sequence"/>
</dbReference>
<keyword evidence="8" id="KW-0418">Kinase</keyword>
<dbReference type="Gene3D" id="3.30.1490.20">
    <property type="entry name" value="ATP-grasp fold, A domain"/>
    <property type="match status" value="1"/>
</dbReference>
<keyword evidence="9" id="KW-0067">ATP-binding</keyword>
<evidence type="ECO:0000259" key="15">
    <source>
        <dbReference type="Pfam" id="PF00391"/>
    </source>
</evidence>
<evidence type="ECO:0000256" key="6">
    <source>
        <dbReference type="ARBA" id="ARBA00022723"/>
    </source>
</evidence>
<protein>
    <recommendedName>
        <fullName evidence="4 11">Pyruvate, phosphate dikinase</fullName>
        <ecNumber evidence="3 11">2.7.9.1</ecNumber>
    </recommendedName>
</protein>
<evidence type="ECO:0000256" key="12">
    <source>
        <dbReference type="PIRSR" id="PIRSR000853-1"/>
    </source>
</evidence>
<proteinExistence type="inferred from homology"/>
<evidence type="ECO:0000313" key="18">
    <source>
        <dbReference type="EMBL" id="HJE52131.1"/>
    </source>
</evidence>
<dbReference type="Gene3D" id="3.20.20.60">
    <property type="entry name" value="Phosphoenolpyruvate-binding domains"/>
    <property type="match status" value="1"/>
</dbReference>
<comment type="cofactor">
    <cofactor evidence="1 11 14">
        <name>Mg(2+)</name>
        <dbReference type="ChEBI" id="CHEBI:18420"/>
    </cofactor>
</comment>
<dbReference type="Pfam" id="PF00391">
    <property type="entry name" value="PEP-utilizers"/>
    <property type="match status" value="1"/>
</dbReference>
<reference evidence="18" key="2">
    <citation type="submission" date="2021-09" db="EMBL/GenBank/DDBJ databases">
        <authorList>
            <person name="Gilroy R."/>
        </authorList>
    </citation>
    <scope>NUCLEOTIDE SEQUENCE</scope>
    <source>
        <strain evidence="18">ChiGjej3B3-7470</strain>
    </source>
</reference>
<dbReference type="PANTHER" id="PTHR22931">
    <property type="entry name" value="PHOSPHOENOLPYRUVATE DIKINASE-RELATED"/>
    <property type="match status" value="1"/>
</dbReference>
<keyword evidence="7" id="KW-0547">Nucleotide-binding</keyword>
<dbReference type="GO" id="GO:0016301">
    <property type="term" value="F:kinase activity"/>
    <property type="evidence" value="ECO:0007669"/>
    <property type="project" value="UniProtKB-UniRule"/>
</dbReference>
<evidence type="ECO:0000256" key="10">
    <source>
        <dbReference type="ARBA" id="ARBA00022842"/>
    </source>
</evidence>
<dbReference type="EMBL" id="DYZF01000236">
    <property type="protein sequence ID" value="HJE52131.1"/>
    <property type="molecule type" value="Genomic_DNA"/>
</dbReference>
<feature type="domain" description="PEP-utilising enzyme mobile" evidence="15">
    <location>
        <begin position="421"/>
        <end position="502"/>
    </location>
</feature>
<feature type="binding site" evidence="13">
    <location>
        <position position="773"/>
    </location>
    <ligand>
        <name>substrate</name>
    </ligand>
</feature>
<gene>
    <name evidence="18" type="primary">ppdK</name>
    <name evidence="18" type="ORF">K8V15_09210</name>
</gene>
<feature type="active site" description="Tele-phosphohistidine intermediate" evidence="12">
    <location>
        <position position="454"/>
    </location>
</feature>
<evidence type="ECO:0000256" key="4">
    <source>
        <dbReference type="ARBA" id="ARBA00020138"/>
    </source>
</evidence>
<feature type="binding site" evidence="13">
    <location>
        <position position="616"/>
    </location>
    <ligand>
        <name>substrate</name>
    </ligand>
</feature>
<feature type="binding site" evidence="13">
    <location>
        <position position="752"/>
    </location>
    <ligand>
        <name>substrate</name>
    </ligand>
</feature>
<dbReference type="PANTHER" id="PTHR22931:SF9">
    <property type="entry name" value="PYRUVATE, PHOSPHATE DIKINASE 1, CHLOROPLASTIC"/>
    <property type="match status" value="1"/>
</dbReference>
<evidence type="ECO:0000259" key="16">
    <source>
        <dbReference type="Pfam" id="PF01326"/>
    </source>
</evidence>
<dbReference type="InterPro" id="IPR002192">
    <property type="entry name" value="PPDK_AMP/ATP-bd"/>
</dbReference>
<dbReference type="InterPro" id="IPR036637">
    <property type="entry name" value="Phosphohistidine_dom_sf"/>
</dbReference>
<dbReference type="Gene3D" id="1.20.80.30">
    <property type="match status" value="1"/>
</dbReference>
<dbReference type="InterPro" id="IPR000121">
    <property type="entry name" value="PEP_util_C"/>
</dbReference>
<dbReference type="InterPro" id="IPR010121">
    <property type="entry name" value="Pyruvate_phosphate_dikinase"/>
</dbReference>
<keyword evidence="10 14" id="KW-0460">Magnesium</keyword>
<feature type="binding site" evidence="13">
    <location>
        <position position="560"/>
    </location>
    <ligand>
        <name>substrate</name>
    </ligand>
</feature>
<dbReference type="PIRSF" id="PIRSF000853">
    <property type="entry name" value="PPDK"/>
    <property type="match status" value="1"/>
</dbReference>
<keyword evidence="5 18" id="KW-0808">Transferase</keyword>
<feature type="binding site" evidence="13">
    <location>
        <position position="775"/>
    </location>
    <ligand>
        <name>substrate</name>
    </ligand>
</feature>
<sequence length="884" mass="95646">MSEERYVYDLSEGDASMRSLLGGKGANIAEMAKVGLPVPDLFTVSTTACVQAMNNNGEWPATLADDIAAALKRLEERTGRTLGAAEKPLLLSVRSGAVHSMPGMMDTVLNLGISDESVKALAEESGNERFAWDSYRRFIQMYGEVVEGVPAHVYEDALSALKHERGVDQDTDLSAEDLKGLVATYKELSNESLGGEWTSDPHEQLNRAVNAVFKSWGNPRAEVYRRANNISASLGTAVNVQQMVFGNRGDTSATGVCFTRNPSTGEKALYGEFLVNAQGEDVVAGIRTPRPLAEMEEVLPEAYRQLVDTMHAMELHYKDMQDMEFTVEDGKLYMLQTRNGKRTAAAALKIASDLVDEGVINQEEALMRVEPAQLDQLLHPAIDPKHGKSPIAVGLPASPGAAVGEIVFDADTAAERGGKGEAVVLVRYETTPDDIHGVIVAQGILTAHGGMTSHAAVVARGMGKPCVAGAQGIKIDAAGKTLTIGDRVIREGETITLDGTTGQVYGEALALIPPQINEDFQRVVQWADEVRRLGVRANADNFEDASKARELGAEGIGLCRTEHMFMAQDRLPAVRKMILAETPEQRAAALAEILPMQQSDFEGVFTAMKGLPVTVRLLDPPLHEFLPNLTEQSLLVQRLELEGADEGALAEARTTLSQVKRLHELNPMLGTRGCRLAMLYPEIPDMQARAIIRAALAVKEREGETVGVEIMIPLVALSQELETQRSIVINAVDDELAKAGAQLDYTVGTMIELPRAALIADKIAEHADFFSFGTNDLTQTTIGISRDDAENGFLTQYVMDRVLERNPFETVDVEGVGQLVAMGVEKGRQTKPKLKTGVCGEHGGDPDSITFFNSVGLDYVSCSPFRVPIARFAAAKAVLQEKKA</sequence>
<accession>A0A921JRF8</accession>
<dbReference type="InterPro" id="IPR008279">
    <property type="entry name" value="PEP-util_enz_mobile_dom"/>
</dbReference>
<dbReference type="SUPFAM" id="SSF51621">
    <property type="entry name" value="Phosphoenolpyruvate/pyruvate domain"/>
    <property type="match status" value="1"/>
</dbReference>